<feature type="compositionally biased region" description="Polar residues" evidence="1">
    <location>
        <begin position="107"/>
        <end position="116"/>
    </location>
</feature>
<feature type="region of interest" description="Disordered" evidence="1">
    <location>
        <begin position="1"/>
        <end position="60"/>
    </location>
</feature>
<sequence>MQSQQSHHQQSLGFQQQHQGSQQQMGAAWQQFFSSAQANRNANPLGRGGVSDGDLSPTTTNQLARWFSPISWSARGAESCPARRASPSTPSASRRSRGRRRRPSTTNLRTPCTWTPSRKRTDRVTPYGIVRVNDVNCNLVKKKVYFKCLKVFIRLR</sequence>
<accession>A0AAV8YXK8</accession>
<dbReference type="EMBL" id="JAPWTK010000031">
    <property type="protein sequence ID" value="KAJ8956302.1"/>
    <property type="molecule type" value="Genomic_DNA"/>
</dbReference>
<name>A0AAV8YXK8_9CUCU</name>
<organism evidence="2 3">
    <name type="scientific">Aromia moschata</name>
    <dbReference type="NCBI Taxonomy" id="1265417"/>
    <lineage>
        <taxon>Eukaryota</taxon>
        <taxon>Metazoa</taxon>
        <taxon>Ecdysozoa</taxon>
        <taxon>Arthropoda</taxon>
        <taxon>Hexapoda</taxon>
        <taxon>Insecta</taxon>
        <taxon>Pterygota</taxon>
        <taxon>Neoptera</taxon>
        <taxon>Endopterygota</taxon>
        <taxon>Coleoptera</taxon>
        <taxon>Polyphaga</taxon>
        <taxon>Cucujiformia</taxon>
        <taxon>Chrysomeloidea</taxon>
        <taxon>Cerambycidae</taxon>
        <taxon>Cerambycinae</taxon>
        <taxon>Callichromatini</taxon>
        <taxon>Aromia</taxon>
    </lineage>
</organism>
<evidence type="ECO:0000313" key="2">
    <source>
        <dbReference type="EMBL" id="KAJ8956302.1"/>
    </source>
</evidence>
<evidence type="ECO:0000313" key="3">
    <source>
        <dbReference type="Proteomes" id="UP001162162"/>
    </source>
</evidence>
<evidence type="ECO:0000256" key="1">
    <source>
        <dbReference type="SAM" id="MobiDB-lite"/>
    </source>
</evidence>
<reference evidence="2" key="1">
    <citation type="journal article" date="2023" name="Insect Mol. Biol.">
        <title>Genome sequencing provides insights into the evolution of gene families encoding plant cell wall-degrading enzymes in longhorned beetles.</title>
        <authorList>
            <person name="Shin N.R."/>
            <person name="Okamura Y."/>
            <person name="Kirsch R."/>
            <person name="Pauchet Y."/>
        </authorList>
    </citation>
    <scope>NUCLEOTIDE SEQUENCE</scope>
    <source>
        <strain evidence="2">AMC_N1</strain>
    </source>
</reference>
<dbReference type="Proteomes" id="UP001162162">
    <property type="component" value="Unassembled WGS sequence"/>
</dbReference>
<keyword evidence="3" id="KW-1185">Reference proteome</keyword>
<protein>
    <submittedName>
        <fullName evidence="2">Uncharacterized protein</fullName>
    </submittedName>
</protein>
<proteinExistence type="predicted"/>
<feature type="region of interest" description="Disordered" evidence="1">
    <location>
        <begin position="77"/>
        <end position="119"/>
    </location>
</feature>
<dbReference type="AlphaFoldDB" id="A0AAV8YXK8"/>
<feature type="compositionally biased region" description="Low complexity" evidence="1">
    <location>
        <begin position="1"/>
        <end position="38"/>
    </location>
</feature>
<gene>
    <name evidence="2" type="ORF">NQ318_015038</name>
</gene>
<feature type="compositionally biased region" description="Low complexity" evidence="1">
    <location>
        <begin position="82"/>
        <end position="93"/>
    </location>
</feature>
<feature type="compositionally biased region" description="Basic residues" evidence="1">
    <location>
        <begin position="94"/>
        <end position="103"/>
    </location>
</feature>
<comment type="caution">
    <text evidence="2">The sequence shown here is derived from an EMBL/GenBank/DDBJ whole genome shotgun (WGS) entry which is preliminary data.</text>
</comment>